<feature type="domain" description="HMG box" evidence="7">
    <location>
        <begin position="184"/>
        <end position="252"/>
    </location>
</feature>
<keyword evidence="9" id="KW-1185">Reference proteome</keyword>
<feature type="domain" description="HMG box" evidence="7">
    <location>
        <begin position="95"/>
        <end position="164"/>
    </location>
</feature>
<dbReference type="PANTHER" id="PTHR48112:SF32">
    <property type="entry name" value="HIGH MOBILITY GROUP PROTEIN B3"/>
    <property type="match status" value="1"/>
</dbReference>
<dbReference type="GO" id="GO:0005634">
    <property type="term" value="C:nucleus"/>
    <property type="evidence" value="ECO:0007669"/>
    <property type="project" value="UniProtKB-SubCell"/>
</dbReference>
<dbReference type="OrthoDB" id="1919336at2759"/>
<evidence type="ECO:0000313" key="8">
    <source>
        <dbReference type="EMBL" id="ODM89158.1"/>
    </source>
</evidence>
<dbReference type="SUPFAM" id="SSF47095">
    <property type="entry name" value="HMG-box"/>
    <property type="match status" value="3"/>
</dbReference>
<feature type="DNA-binding region" description="HMG box" evidence="5">
    <location>
        <begin position="95"/>
        <end position="164"/>
    </location>
</feature>
<keyword evidence="3 5" id="KW-0238">DNA-binding</keyword>
<comment type="subcellular location">
    <subcellularLocation>
        <location evidence="1">Nucleus</location>
    </subcellularLocation>
</comment>
<dbReference type="Pfam" id="PF00505">
    <property type="entry name" value="HMG_box"/>
    <property type="match status" value="1"/>
</dbReference>
<dbReference type="GO" id="GO:0003677">
    <property type="term" value="F:DNA binding"/>
    <property type="evidence" value="ECO:0007669"/>
    <property type="project" value="UniProtKB-UniRule"/>
</dbReference>
<evidence type="ECO:0000256" key="4">
    <source>
        <dbReference type="ARBA" id="ARBA00023242"/>
    </source>
</evidence>
<proteinExistence type="inferred from homology"/>
<name>A0A1D2M855_ORCCI</name>
<feature type="DNA-binding region" description="HMG box" evidence="5">
    <location>
        <begin position="13"/>
        <end position="83"/>
    </location>
</feature>
<dbReference type="EMBL" id="LJIJ01002851">
    <property type="protein sequence ID" value="ODM89158.1"/>
    <property type="molecule type" value="Genomic_DNA"/>
</dbReference>
<dbReference type="PRINTS" id="PR00886">
    <property type="entry name" value="HIGHMOBLTY12"/>
</dbReference>
<dbReference type="STRING" id="48709.A0A1D2M855"/>
<dbReference type="Proteomes" id="UP000094527">
    <property type="component" value="Unassembled WGS sequence"/>
</dbReference>
<feature type="DNA-binding region" description="HMG box" evidence="5">
    <location>
        <begin position="184"/>
        <end position="252"/>
    </location>
</feature>
<dbReference type="PROSITE" id="PS50118">
    <property type="entry name" value="HMG_BOX_2"/>
    <property type="match status" value="3"/>
</dbReference>
<evidence type="ECO:0000256" key="5">
    <source>
        <dbReference type="PROSITE-ProRule" id="PRU00267"/>
    </source>
</evidence>
<dbReference type="InterPro" id="IPR050342">
    <property type="entry name" value="HMGB"/>
</dbReference>
<comment type="caution">
    <text evidence="8">The sequence shown here is derived from an EMBL/GenBank/DDBJ whole genome shotgun (WGS) entry which is preliminary data.</text>
</comment>
<dbReference type="PANTHER" id="PTHR48112">
    <property type="entry name" value="HIGH MOBILITY GROUP PROTEIN DSP1"/>
    <property type="match status" value="1"/>
</dbReference>
<protein>
    <submittedName>
        <fullName evidence="8">High mobility group protein DSP1</fullName>
    </submittedName>
</protein>
<dbReference type="Pfam" id="PF09011">
    <property type="entry name" value="HMG_box_2"/>
    <property type="match status" value="2"/>
</dbReference>
<sequence length="281" mass="32519">MSGPRGAAGSRKPKGPVSAYDYFLRGKREDIKRGAGAKVIPYKEHRKICAEIWKNMSQEEKKPFELMHLKDIKRHKKQMRKYIPPTGTIAGKKRIKRPVTAYMFFVKNRWEELKNGGNWMPSFGAHSKKCSELWKGMSVAQKKPYTDQAERDKKRHEREMKGYVPPPKGVGQEGAKKWKDPNAPKRGLSAFFWYSSEHRAAVQAANPWYGNGKVSKELGRMWREMTPAAKAKYQRMADRDRARYDRDMEAYKKRSVSQAAGVAEEGEEEQEEEEEDDDEVD</sequence>
<dbReference type="SMART" id="SM00398">
    <property type="entry name" value="HMG"/>
    <property type="match status" value="3"/>
</dbReference>
<feature type="compositionally biased region" description="Acidic residues" evidence="6">
    <location>
        <begin position="264"/>
        <end position="281"/>
    </location>
</feature>
<dbReference type="AlphaFoldDB" id="A0A1D2M855"/>
<feature type="domain" description="HMG box" evidence="7">
    <location>
        <begin position="13"/>
        <end position="83"/>
    </location>
</feature>
<dbReference type="InterPro" id="IPR009071">
    <property type="entry name" value="HMG_box_dom"/>
</dbReference>
<evidence type="ECO:0000256" key="3">
    <source>
        <dbReference type="ARBA" id="ARBA00023125"/>
    </source>
</evidence>
<reference evidence="8 9" key="1">
    <citation type="journal article" date="2016" name="Genome Biol. Evol.">
        <title>Gene Family Evolution Reflects Adaptation to Soil Environmental Stressors in the Genome of the Collembolan Orchesella cincta.</title>
        <authorList>
            <person name="Faddeeva-Vakhrusheva A."/>
            <person name="Derks M.F."/>
            <person name="Anvar S.Y."/>
            <person name="Agamennone V."/>
            <person name="Suring W."/>
            <person name="Smit S."/>
            <person name="van Straalen N.M."/>
            <person name="Roelofs D."/>
        </authorList>
    </citation>
    <scope>NUCLEOTIDE SEQUENCE [LARGE SCALE GENOMIC DNA]</scope>
    <source>
        <tissue evidence="8">Mixed pool</tissue>
    </source>
</reference>
<dbReference type="OMA" id="RINRVAD"/>
<keyword evidence="4 5" id="KW-0539">Nucleus</keyword>
<dbReference type="InterPro" id="IPR036910">
    <property type="entry name" value="HMG_box_dom_sf"/>
</dbReference>
<dbReference type="FunFam" id="1.10.30.10:FF:000016">
    <property type="entry name" value="FACT complex subunit SSRP1"/>
    <property type="match status" value="1"/>
</dbReference>
<feature type="region of interest" description="Disordered" evidence="6">
    <location>
        <begin position="249"/>
        <end position="281"/>
    </location>
</feature>
<evidence type="ECO:0000259" key="7">
    <source>
        <dbReference type="PROSITE" id="PS50118"/>
    </source>
</evidence>
<feature type="region of interest" description="Disordered" evidence="6">
    <location>
        <begin position="141"/>
        <end position="181"/>
    </location>
</feature>
<evidence type="ECO:0000313" key="9">
    <source>
        <dbReference type="Proteomes" id="UP000094527"/>
    </source>
</evidence>
<comment type="similarity">
    <text evidence="2">Belongs to the HMGB family.</text>
</comment>
<organism evidence="8 9">
    <name type="scientific">Orchesella cincta</name>
    <name type="common">Springtail</name>
    <name type="synonym">Podura cincta</name>
    <dbReference type="NCBI Taxonomy" id="48709"/>
    <lineage>
        <taxon>Eukaryota</taxon>
        <taxon>Metazoa</taxon>
        <taxon>Ecdysozoa</taxon>
        <taxon>Arthropoda</taxon>
        <taxon>Hexapoda</taxon>
        <taxon>Collembola</taxon>
        <taxon>Entomobryomorpha</taxon>
        <taxon>Entomobryoidea</taxon>
        <taxon>Orchesellidae</taxon>
        <taxon>Orchesellinae</taxon>
        <taxon>Orchesella</taxon>
    </lineage>
</organism>
<feature type="compositionally biased region" description="Basic and acidic residues" evidence="6">
    <location>
        <begin position="144"/>
        <end position="161"/>
    </location>
</feature>
<dbReference type="Gene3D" id="1.10.30.10">
    <property type="entry name" value="High mobility group box domain"/>
    <property type="match status" value="3"/>
</dbReference>
<evidence type="ECO:0000256" key="1">
    <source>
        <dbReference type="ARBA" id="ARBA00004123"/>
    </source>
</evidence>
<accession>A0A1D2M855</accession>
<evidence type="ECO:0000256" key="6">
    <source>
        <dbReference type="SAM" id="MobiDB-lite"/>
    </source>
</evidence>
<gene>
    <name evidence="8" type="ORF">Ocin01_17524</name>
</gene>
<evidence type="ECO:0000256" key="2">
    <source>
        <dbReference type="ARBA" id="ARBA00008774"/>
    </source>
</evidence>